<dbReference type="EMBL" id="LC383655">
    <property type="protein sequence ID" value="BBE07902.1"/>
    <property type="molecule type" value="Genomic_DNA"/>
</dbReference>
<feature type="compositionally biased region" description="Basic and acidic residues" evidence="1">
    <location>
        <begin position="875"/>
        <end position="891"/>
    </location>
</feature>
<reference evidence="3" key="1">
    <citation type="journal article" date="2018" name="PLoS ONE">
        <title>Identification of induced mutations in hexaploid wheat genome using exome capture assay.</title>
        <authorList>
            <person name="Hussain M."/>
            <person name="Iqbal M.A."/>
            <person name="Till B.J."/>
            <person name="Rahman M.U."/>
        </authorList>
    </citation>
    <scope>NUCLEOTIDE SEQUENCE</scope>
    <source>
        <strain evidence="3">N1-1621</strain>
    </source>
</reference>
<feature type="transmembrane region" description="Helical" evidence="2">
    <location>
        <begin position="1168"/>
        <end position="1189"/>
    </location>
</feature>
<keyword evidence="2" id="KW-0472">Membrane</keyword>
<organism evidence="3">
    <name type="scientific">Triticum aestivum</name>
    <name type="common">Wheat</name>
    <dbReference type="NCBI Taxonomy" id="4565"/>
    <lineage>
        <taxon>Eukaryota</taxon>
        <taxon>Viridiplantae</taxon>
        <taxon>Streptophyta</taxon>
        <taxon>Embryophyta</taxon>
        <taxon>Tracheophyta</taxon>
        <taxon>Spermatophyta</taxon>
        <taxon>Magnoliopsida</taxon>
        <taxon>Liliopsida</taxon>
        <taxon>Poales</taxon>
        <taxon>Poaceae</taxon>
        <taxon>BOP clade</taxon>
        <taxon>Pooideae</taxon>
        <taxon>Triticodae</taxon>
        <taxon>Triticeae</taxon>
        <taxon>Triticinae</taxon>
        <taxon>Triticum</taxon>
    </lineage>
</organism>
<sequence>MRAMRIPGKPDKKRALPRPQRTLPSPHGCHGHRPLRLPPAPPAPPPPLVSRHRGIPRPPLLAAARGSSTPRGRRLGLRGPRLHQRRRSPAREPRAVGAAAVRTGILPAGRRRWAGCNNFSAAWRDPRGWRHCHLREARDGKDGDGPRLARYASANRSGRWLNRKRPQHSRRMGGPFGPSAVCWCQIDCQSTFCADSTWCNRGQAHWVCNTISEIRDYCVSTWSSCSSQRCPLCGDKSIGRRHKQSASECLDGRSYCGKRGNLPSSMQTTSNCYVQPGGRIRTTLTSYCNFKCPSIEFPRGSRQYCNPISGVQRCFDGGRGNGCKNSDNFGKRISEGCCYQHRTAQISCHGSYTWWLSGAPGVVCCSSGKMSCCHGRTKSFRGGPESCRASYFTSFYHIPTRAAKPTASTSTSTTSTKSRCRRSREGGREGGGKGGRRKRKTRPDTRGVYFCRWTSRAPFLCSASTKKKRKGWASKKCHILRRQGPIHAYASKGSSQEISCRDTSSSCTIPKTAEREKSQDKKSFCKDHESQENGSKSRCSGHICCGRWQHGSEPHAECQRCSIEVACRKLHKQRSGCNYSLPWRLCSSTSTIKIHCNGSQTSKATMRWRFSFSSWPEYSCQSGIERKEWRRWAYHDRCNHRWKSCITEEIQPRSCRCFRRTKTIYSRIEGDTCVCKNIQGRNVASRHRYREQVCIYGIRQGNCKGCPREILLPAKCFGRRDFRCHDRAGGLEELESDLGASIAPAQLLFVPSGDTSRSCSNLCSCPSFLLFFGACVSALMTQFWCRFSCLLSFSFTSTSRAKIRALRVNVGILPLALRLALIYCCFSRQKCAAVGCHITFLHFCKAYELIFLSKIMRRKLPLVIPIGRPWIPEREPRGRDACDADPRETRETISAPTPTEDTPQSPWLPWPPPSPPPSRTSRPAASPRLPPPRYPSPPAPCGGERLLHASRPSPRPPRSSTPPTAPFPRPRAPRRRGSSSTDGNTSRWPPSLGRMQLKLLCCLARLTARLEALPSPGSAGRQRRWPAACTLCFRQSKWSLAQSQTLTPTFQKNGRTIWLTKCSMMLMVMSNLRLSKHLLCRFHLVQRTGSLGLLMLNNQDQGLLCFNLVFLLKLTEVSFMWMRIYWTTAAICFMSRKELILWKERELASVIHANHFLLRTTRRKDPYVNTYLIVLQLIVLTFHVLMTAWQPSILQPNFRSVAKMFLRWWKRKLRLQKLRGTGLSCMLLEWQNVLLPWKDVKKFSRRTLRKLSLFYLVLSYLITHKSSKTNRLHLHLHHLHKIKIMQKIKMRRRKMMRRMRRKRRMMTKKTKNKMTRYPRSLFLMLKVDMISSFSLLSKHKEKKERLGEQKMSYSQKTGADTLSLCFQRVQSGDLLTRHFEQLHHTKNCGERKVLTRQEKFLLKRLTEPREWLEKPVLWSYLLWTLVAAWLTACRMPKVQHSCLQKVTQAEIRLQLFPSVETMLKFYFHHQDPLQWLANVLKSYHAVAVLLLMAVQLSEWDTLKRVATLGVSSLQSPMEELMYHRNPMTQKLPLLQTHQDHLLKNRMRYLMCLQKYSRQECRFSSSIPRTSLYLRDSPRKLQGLPKGNTTTCQMLRTP</sequence>
<name>A0A2Z6ERP8_WHEAT</name>
<evidence type="ECO:0000256" key="2">
    <source>
        <dbReference type="SAM" id="Phobius"/>
    </source>
</evidence>
<feature type="compositionally biased region" description="Polar residues" evidence="1">
    <location>
        <begin position="892"/>
        <end position="901"/>
    </location>
</feature>
<feature type="compositionally biased region" description="Basic residues" evidence="1">
    <location>
        <begin position="71"/>
        <end position="88"/>
    </location>
</feature>
<feature type="region of interest" description="Disordered" evidence="1">
    <location>
        <begin position="1"/>
        <end position="96"/>
    </location>
</feature>
<keyword evidence="2" id="KW-0812">Transmembrane</keyword>
<accession>A0A2Z6ERP8</accession>
<protein>
    <submittedName>
        <fullName evidence="3">Potassium transporters and magnesium chelatase ChlI domain protein</fullName>
    </submittedName>
</protein>
<keyword evidence="2" id="KW-1133">Transmembrane helix</keyword>
<evidence type="ECO:0000256" key="1">
    <source>
        <dbReference type="SAM" id="MobiDB-lite"/>
    </source>
</evidence>
<proteinExistence type="predicted"/>
<feature type="region of interest" description="Disordered" evidence="1">
    <location>
        <begin position="875"/>
        <end position="991"/>
    </location>
</feature>
<feature type="compositionally biased region" description="Pro residues" evidence="1">
    <location>
        <begin position="906"/>
        <end position="918"/>
    </location>
</feature>
<feature type="compositionally biased region" description="Pro residues" evidence="1">
    <location>
        <begin position="928"/>
        <end position="940"/>
    </location>
</feature>
<evidence type="ECO:0000313" key="3">
    <source>
        <dbReference type="EMBL" id="BBE07902.1"/>
    </source>
</evidence>
<feature type="compositionally biased region" description="Pro residues" evidence="1">
    <location>
        <begin position="953"/>
        <end position="970"/>
    </location>
</feature>
<feature type="compositionally biased region" description="Pro residues" evidence="1">
    <location>
        <begin position="36"/>
        <end position="48"/>
    </location>
</feature>
<feature type="compositionally biased region" description="Low complexity" evidence="1">
    <location>
        <begin position="403"/>
        <end position="417"/>
    </location>
</feature>
<feature type="region of interest" description="Disordered" evidence="1">
    <location>
        <begin position="403"/>
        <end position="443"/>
    </location>
</feature>